<sequence>MPERFAVYRYPIARADGERELRYTFAPYKGVGYAGSDEPSDAHPMGNEPDEAGQTRPAGHVEAPDGARIVSFEPPILEIPGRGNLALDAVIGATEGEADDLGHLVRWRPRA</sequence>
<comment type="caution">
    <text evidence="2">The sequence shown here is derived from an EMBL/GenBank/DDBJ whole genome shotgun (WGS) entry which is preliminary data.</text>
</comment>
<keyword evidence="3" id="KW-1185">Reference proteome</keyword>
<evidence type="ECO:0000313" key="2">
    <source>
        <dbReference type="EMBL" id="PWS34751.1"/>
    </source>
</evidence>
<dbReference type="AlphaFoldDB" id="A0A317F6B8"/>
<gene>
    <name evidence="2" type="ORF">DFH01_24865</name>
</gene>
<dbReference type="Proteomes" id="UP000245765">
    <property type="component" value="Unassembled WGS sequence"/>
</dbReference>
<dbReference type="EMBL" id="QGNA01000006">
    <property type="protein sequence ID" value="PWS34751.1"/>
    <property type="molecule type" value="Genomic_DNA"/>
</dbReference>
<proteinExistence type="predicted"/>
<organism evidence="2 3">
    <name type="scientific">Falsiroseomonas bella</name>
    <dbReference type="NCBI Taxonomy" id="2184016"/>
    <lineage>
        <taxon>Bacteria</taxon>
        <taxon>Pseudomonadati</taxon>
        <taxon>Pseudomonadota</taxon>
        <taxon>Alphaproteobacteria</taxon>
        <taxon>Acetobacterales</taxon>
        <taxon>Roseomonadaceae</taxon>
        <taxon>Falsiroseomonas</taxon>
    </lineage>
</organism>
<evidence type="ECO:0000256" key="1">
    <source>
        <dbReference type="SAM" id="MobiDB-lite"/>
    </source>
</evidence>
<accession>A0A317F6B8</accession>
<dbReference type="OrthoDB" id="7271318at2"/>
<name>A0A317F6B8_9PROT</name>
<dbReference type="RefSeq" id="WP_109873202.1">
    <property type="nucleotide sequence ID" value="NZ_QGNA01000006.1"/>
</dbReference>
<feature type="region of interest" description="Disordered" evidence="1">
    <location>
        <begin position="33"/>
        <end position="61"/>
    </location>
</feature>
<reference evidence="3" key="1">
    <citation type="submission" date="2018-05" db="EMBL/GenBank/DDBJ databases">
        <authorList>
            <person name="Du Z."/>
            <person name="Wang X."/>
        </authorList>
    </citation>
    <scope>NUCLEOTIDE SEQUENCE [LARGE SCALE GENOMIC DNA]</scope>
    <source>
        <strain evidence="3">CQN31</strain>
    </source>
</reference>
<evidence type="ECO:0000313" key="3">
    <source>
        <dbReference type="Proteomes" id="UP000245765"/>
    </source>
</evidence>
<protein>
    <submittedName>
        <fullName evidence="2">Uncharacterized protein</fullName>
    </submittedName>
</protein>